<dbReference type="KEGG" id="bgf:BC1003_4357"/>
<evidence type="ECO:0000313" key="2">
    <source>
        <dbReference type="EMBL" id="ADN60291.1"/>
    </source>
</evidence>
<proteinExistence type="predicted"/>
<dbReference type="HOGENOM" id="CLU_2714708_0_0_4"/>
<reference evidence="2" key="1">
    <citation type="submission" date="2010-09" db="EMBL/GenBank/DDBJ databases">
        <title>Complete sequence of chromosome2 of Burkholderia sp. CCGE1003.</title>
        <authorList>
            <consortium name="US DOE Joint Genome Institute"/>
            <person name="Lucas S."/>
            <person name="Copeland A."/>
            <person name="Lapidus A."/>
            <person name="Cheng J.-F."/>
            <person name="Bruce D."/>
            <person name="Goodwin L."/>
            <person name="Pitluck S."/>
            <person name="Daligault H."/>
            <person name="Davenport K."/>
            <person name="Detter J.C."/>
            <person name="Han C."/>
            <person name="Tapia R."/>
            <person name="Land M."/>
            <person name="Hauser L."/>
            <person name="Jeffries C."/>
            <person name="Kyrpides N."/>
            <person name="Ivanova N."/>
            <person name="Ovchinnikova G."/>
            <person name="Martinez-Romero E."/>
            <person name="Rogel M.A."/>
            <person name="Auchtung J."/>
            <person name="Tiedje J.M."/>
            <person name="Woyke T."/>
        </authorList>
    </citation>
    <scope>NUCLEOTIDE SEQUENCE</scope>
    <source>
        <strain evidence="2">CCGE1003</strain>
    </source>
</reference>
<dbReference type="eggNOG" id="ENOG50316Z6">
    <property type="taxonomic scope" value="Bacteria"/>
</dbReference>
<protein>
    <submittedName>
        <fullName evidence="2">Uncharacterized protein</fullName>
    </submittedName>
</protein>
<sequence>MRSFIQILTALPGAIRIARRRTARHFAVVVKAPLPTLAYRQPVLLPCRQHDPQHMNRREPIAARAWPRSHAA</sequence>
<gene>
    <name evidence="2" type="ordered locus">BC1003_4357</name>
</gene>
<dbReference type="STRING" id="640512.BC1003_4357"/>
<name>E1TF61_BURSG</name>
<evidence type="ECO:0000256" key="1">
    <source>
        <dbReference type="SAM" id="MobiDB-lite"/>
    </source>
</evidence>
<dbReference type="AlphaFoldDB" id="E1TF61"/>
<feature type="compositionally biased region" description="Basic and acidic residues" evidence="1">
    <location>
        <begin position="50"/>
        <end position="61"/>
    </location>
</feature>
<feature type="region of interest" description="Disordered" evidence="1">
    <location>
        <begin position="50"/>
        <end position="72"/>
    </location>
</feature>
<accession>E1TF61</accession>
<organism evidence="2">
    <name type="scientific">Burkholderia sp. (strain CCGE1003)</name>
    <dbReference type="NCBI Taxonomy" id="640512"/>
    <lineage>
        <taxon>Bacteria</taxon>
        <taxon>Pseudomonadati</taxon>
        <taxon>Pseudomonadota</taxon>
        <taxon>Betaproteobacteria</taxon>
        <taxon>Burkholderiales</taxon>
        <taxon>Burkholderiaceae</taxon>
        <taxon>Burkholderia</taxon>
    </lineage>
</organism>
<dbReference type="EMBL" id="CP002218">
    <property type="protein sequence ID" value="ADN60291.1"/>
    <property type="molecule type" value="Genomic_DNA"/>
</dbReference>